<keyword evidence="2" id="KW-0472">Membrane</keyword>
<evidence type="ECO:0000256" key="1">
    <source>
        <dbReference type="SAM" id="MobiDB-lite"/>
    </source>
</evidence>
<keyword evidence="2" id="KW-1133">Transmembrane helix</keyword>
<organism evidence="3 4">
    <name type="scientific">Steinernema carpocapsae</name>
    <name type="common">Entomopathogenic nematode</name>
    <dbReference type="NCBI Taxonomy" id="34508"/>
    <lineage>
        <taxon>Eukaryota</taxon>
        <taxon>Metazoa</taxon>
        <taxon>Ecdysozoa</taxon>
        <taxon>Nematoda</taxon>
        <taxon>Chromadorea</taxon>
        <taxon>Rhabditida</taxon>
        <taxon>Tylenchina</taxon>
        <taxon>Panagrolaimomorpha</taxon>
        <taxon>Strongyloidoidea</taxon>
        <taxon>Steinernematidae</taxon>
        <taxon>Steinernema</taxon>
    </lineage>
</organism>
<sequence>MLGGSAADPVYSRFRGFDVLRFLAVFRCLMQQEVFAKFPIGREKLILAATTPQAEDPPENHPESAQISSLIPSQEGFEDLSIQCLPSGPASHTSFLSFTFPRVGQMLDFFCFTSNAVSALLVAAMLLSSLSHFSVILCSKSCKNSKQKPPKEKGVSYDHQLFNNDSLKFVKTEVAFPDASKLPEAQKSMPNSSVAPKSAETPGIPHGGKKISV</sequence>
<reference evidence="3 4" key="1">
    <citation type="journal article" date="2015" name="Genome Biol.">
        <title>Comparative genomics of Steinernema reveals deeply conserved gene regulatory networks.</title>
        <authorList>
            <person name="Dillman A.R."/>
            <person name="Macchietto M."/>
            <person name="Porter C.F."/>
            <person name="Rogers A."/>
            <person name="Williams B."/>
            <person name="Antoshechkin I."/>
            <person name="Lee M.M."/>
            <person name="Goodwin Z."/>
            <person name="Lu X."/>
            <person name="Lewis E.E."/>
            <person name="Goodrich-Blair H."/>
            <person name="Stock S.P."/>
            <person name="Adams B.J."/>
            <person name="Sternberg P.W."/>
            <person name="Mortazavi A."/>
        </authorList>
    </citation>
    <scope>NUCLEOTIDE SEQUENCE [LARGE SCALE GENOMIC DNA]</scope>
    <source>
        <strain evidence="3 4">ALL</strain>
    </source>
</reference>
<gene>
    <name evidence="3" type="ORF">L596_028536</name>
</gene>
<name>A0A4U5LYS3_STECR</name>
<dbReference type="EMBL" id="AZBU02000011">
    <property type="protein sequence ID" value="TKR61430.1"/>
    <property type="molecule type" value="Genomic_DNA"/>
</dbReference>
<dbReference type="Proteomes" id="UP000298663">
    <property type="component" value="Unassembled WGS sequence"/>
</dbReference>
<dbReference type="AlphaFoldDB" id="A0A4U5LYS3"/>
<keyword evidence="2" id="KW-0812">Transmembrane</keyword>
<evidence type="ECO:0000313" key="3">
    <source>
        <dbReference type="EMBL" id="TKR61430.1"/>
    </source>
</evidence>
<feature type="region of interest" description="Disordered" evidence="1">
    <location>
        <begin position="181"/>
        <end position="213"/>
    </location>
</feature>
<keyword evidence="4" id="KW-1185">Reference proteome</keyword>
<evidence type="ECO:0000256" key="2">
    <source>
        <dbReference type="SAM" id="Phobius"/>
    </source>
</evidence>
<evidence type="ECO:0000313" key="4">
    <source>
        <dbReference type="Proteomes" id="UP000298663"/>
    </source>
</evidence>
<proteinExistence type="predicted"/>
<reference evidence="3 4" key="2">
    <citation type="journal article" date="2019" name="G3 (Bethesda)">
        <title>Hybrid Assembly of the Genome of the Entomopathogenic Nematode Steinernema carpocapsae Identifies the X-Chromosome.</title>
        <authorList>
            <person name="Serra L."/>
            <person name="Macchietto M."/>
            <person name="Macias-Munoz A."/>
            <person name="McGill C.J."/>
            <person name="Rodriguez I.M."/>
            <person name="Rodriguez B."/>
            <person name="Murad R."/>
            <person name="Mortazavi A."/>
        </authorList>
    </citation>
    <scope>NUCLEOTIDE SEQUENCE [LARGE SCALE GENOMIC DNA]</scope>
    <source>
        <strain evidence="3 4">ALL</strain>
    </source>
</reference>
<protein>
    <submittedName>
        <fullName evidence="3">Uncharacterized protein</fullName>
    </submittedName>
</protein>
<accession>A0A4U5LYS3</accession>
<comment type="caution">
    <text evidence="3">The sequence shown here is derived from an EMBL/GenBank/DDBJ whole genome shotgun (WGS) entry which is preliminary data.</text>
</comment>
<feature type="transmembrane region" description="Helical" evidence="2">
    <location>
        <begin position="116"/>
        <end position="138"/>
    </location>
</feature>